<dbReference type="AlphaFoldDB" id="A0A8T2BHS3"/>
<sequence>MLLFSLLLLKHQEGWKHKGCARGLVVQRGESAETVMRARIGAFYWREHDMVLATLSSHITDVFVTSHVNYQKLSRSYRACVLHIISLCHSMGDFMTCMLVFQCLVLLKYKLFLSVKKPFVSMYKLE</sequence>
<accession>A0A8T2BHS3</accession>
<reference evidence="1 2" key="1">
    <citation type="submission" date="2020-12" db="EMBL/GenBank/DDBJ databases">
        <title>Concerted genomic and epigenomic changes stabilize Arabidopsis allopolyploids.</title>
        <authorList>
            <person name="Chen Z."/>
        </authorList>
    </citation>
    <scope>NUCLEOTIDE SEQUENCE [LARGE SCALE GENOMIC DNA]</scope>
    <source>
        <strain evidence="1">Allo738</strain>
        <tissue evidence="1">Leaf</tissue>
    </source>
</reference>
<name>A0A8T2BHS3_9BRAS</name>
<protein>
    <submittedName>
        <fullName evidence="1">Uncharacterized protein</fullName>
    </submittedName>
</protein>
<comment type="caution">
    <text evidence="1">The sequence shown here is derived from an EMBL/GenBank/DDBJ whole genome shotgun (WGS) entry which is preliminary data.</text>
</comment>
<gene>
    <name evidence="1" type="ORF">ISN45_Aa02g008270</name>
</gene>
<evidence type="ECO:0000313" key="1">
    <source>
        <dbReference type="EMBL" id="KAG7585463.1"/>
    </source>
</evidence>
<proteinExistence type="predicted"/>
<dbReference type="Proteomes" id="UP000694240">
    <property type="component" value="Chromosome 7"/>
</dbReference>
<evidence type="ECO:0000313" key="2">
    <source>
        <dbReference type="Proteomes" id="UP000694240"/>
    </source>
</evidence>
<dbReference type="EMBL" id="JAEFBK010000007">
    <property type="protein sequence ID" value="KAG7585463.1"/>
    <property type="molecule type" value="Genomic_DNA"/>
</dbReference>
<organism evidence="1 2">
    <name type="scientific">Arabidopsis thaliana x Arabidopsis arenosa</name>
    <dbReference type="NCBI Taxonomy" id="1240361"/>
    <lineage>
        <taxon>Eukaryota</taxon>
        <taxon>Viridiplantae</taxon>
        <taxon>Streptophyta</taxon>
        <taxon>Embryophyta</taxon>
        <taxon>Tracheophyta</taxon>
        <taxon>Spermatophyta</taxon>
        <taxon>Magnoliopsida</taxon>
        <taxon>eudicotyledons</taxon>
        <taxon>Gunneridae</taxon>
        <taxon>Pentapetalae</taxon>
        <taxon>rosids</taxon>
        <taxon>malvids</taxon>
        <taxon>Brassicales</taxon>
        <taxon>Brassicaceae</taxon>
        <taxon>Camelineae</taxon>
        <taxon>Arabidopsis</taxon>
    </lineage>
</organism>
<keyword evidence="2" id="KW-1185">Reference proteome</keyword>